<dbReference type="PANTHER" id="PTHR23501:SF59">
    <property type="entry name" value="MAJOR FACILITATOR SUPERFAMILY (MFS) PROFILE DOMAIN-CONTAINING PROTEIN-RELATED"/>
    <property type="match status" value="1"/>
</dbReference>
<organism evidence="8 9">
    <name type="scientific">Fusarium zealandicum</name>
    <dbReference type="NCBI Taxonomy" id="1053134"/>
    <lineage>
        <taxon>Eukaryota</taxon>
        <taxon>Fungi</taxon>
        <taxon>Dikarya</taxon>
        <taxon>Ascomycota</taxon>
        <taxon>Pezizomycotina</taxon>
        <taxon>Sordariomycetes</taxon>
        <taxon>Hypocreomycetidae</taxon>
        <taxon>Hypocreales</taxon>
        <taxon>Nectriaceae</taxon>
        <taxon>Fusarium</taxon>
        <taxon>Fusarium staphyleae species complex</taxon>
    </lineage>
</organism>
<evidence type="ECO:0000256" key="2">
    <source>
        <dbReference type="ARBA" id="ARBA00022692"/>
    </source>
</evidence>
<name>A0A8H4XII6_9HYPO</name>
<dbReference type="SUPFAM" id="SSF103473">
    <property type="entry name" value="MFS general substrate transporter"/>
    <property type="match status" value="1"/>
</dbReference>
<feature type="transmembrane region" description="Helical" evidence="6">
    <location>
        <begin position="382"/>
        <end position="407"/>
    </location>
</feature>
<feature type="transmembrane region" description="Helical" evidence="6">
    <location>
        <begin position="29"/>
        <end position="56"/>
    </location>
</feature>
<dbReference type="InterPro" id="IPR011701">
    <property type="entry name" value="MFS"/>
</dbReference>
<dbReference type="InterPro" id="IPR036259">
    <property type="entry name" value="MFS_trans_sf"/>
</dbReference>
<comment type="caution">
    <text evidence="8">The sequence shown here is derived from an EMBL/GenBank/DDBJ whole genome shotgun (WGS) entry which is preliminary data.</text>
</comment>
<dbReference type="PROSITE" id="PS50850">
    <property type="entry name" value="MFS"/>
    <property type="match status" value="1"/>
</dbReference>
<feature type="transmembrane region" description="Helical" evidence="6">
    <location>
        <begin position="255"/>
        <end position="272"/>
    </location>
</feature>
<dbReference type="GO" id="GO:0005886">
    <property type="term" value="C:plasma membrane"/>
    <property type="evidence" value="ECO:0007669"/>
    <property type="project" value="TreeGrafter"/>
</dbReference>
<dbReference type="Gene3D" id="1.20.1720.10">
    <property type="entry name" value="Multidrug resistance protein D"/>
    <property type="match status" value="1"/>
</dbReference>
<reference evidence="8" key="1">
    <citation type="journal article" date="2020" name="BMC Genomics">
        <title>Correction to: Identification and distribution of gene clusters required for synthesis of sphingolipid metabolism inhibitors in diverse species of the filamentous fungus Fusarium.</title>
        <authorList>
            <person name="Kim H.S."/>
            <person name="Lohmar J.M."/>
            <person name="Busman M."/>
            <person name="Brown D.W."/>
            <person name="Naumann T.A."/>
            <person name="Divon H.H."/>
            <person name="Lysoe E."/>
            <person name="Uhlig S."/>
            <person name="Proctor R.H."/>
        </authorList>
    </citation>
    <scope>NUCLEOTIDE SEQUENCE</scope>
    <source>
        <strain evidence="8">NRRL 22465</strain>
    </source>
</reference>
<feature type="transmembrane region" description="Helical" evidence="6">
    <location>
        <begin position="98"/>
        <end position="123"/>
    </location>
</feature>
<dbReference type="EMBL" id="JABEYC010000508">
    <property type="protein sequence ID" value="KAF4976644.1"/>
    <property type="molecule type" value="Genomic_DNA"/>
</dbReference>
<evidence type="ECO:0000256" key="5">
    <source>
        <dbReference type="ARBA" id="ARBA00023180"/>
    </source>
</evidence>
<feature type="transmembrane region" description="Helical" evidence="6">
    <location>
        <begin position="419"/>
        <end position="442"/>
    </location>
</feature>
<dbReference type="InterPro" id="IPR020846">
    <property type="entry name" value="MFS_dom"/>
</dbReference>
<evidence type="ECO:0000256" key="1">
    <source>
        <dbReference type="ARBA" id="ARBA00004141"/>
    </source>
</evidence>
<proteinExistence type="predicted"/>
<evidence type="ECO:0000256" key="3">
    <source>
        <dbReference type="ARBA" id="ARBA00022989"/>
    </source>
</evidence>
<reference evidence="8" key="2">
    <citation type="submission" date="2020-05" db="EMBL/GenBank/DDBJ databases">
        <authorList>
            <person name="Kim H.-S."/>
            <person name="Proctor R.H."/>
            <person name="Brown D.W."/>
        </authorList>
    </citation>
    <scope>NUCLEOTIDE SEQUENCE</scope>
    <source>
        <strain evidence="8">NRRL 22465</strain>
    </source>
</reference>
<keyword evidence="3 6" id="KW-1133">Transmembrane helix</keyword>
<keyword evidence="4 6" id="KW-0472">Membrane</keyword>
<accession>A0A8H4XII6</accession>
<feature type="transmembrane region" description="Helical" evidence="6">
    <location>
        <begin position="491"/>
        <end position="510"/>
    </location>
</feature>
<dbReference type="Proteomes" id="UP000635477">
    <property type="component" value="Unassembled WGS sequence"/>
</dbReference>
<feature type="transmembrane region" description="Helical" evidence="6">
    <location>
        <begin position="161"/>
        <end position="178"/>
    </location>
</feature>
<dbReference type="GO" id="GO:0022857">
    <property type="term" value="F:transmembrane transporter activity"/>
    <property type="evidence" value="ECO:0007669"/>
    <property type="project" value="InterPro"/>
</dbReference>
<comment type="subcellular location">
    <subcellularLocation>
        <location evidence="1">Membrane</location>
        <topology evidence="1">Multi-pass membrane protein</topology>
    </subcellularLocation>
</comment>
<evidence type="ECO:0000259" key="7">
    <source>
        <dbReference type="PROSITE" id="PS50850"/>
    </source>
</evidence>
<feature type="transmembrane region" description="Helical" evidence="6">
    <location>
        <begin position="329"/>
        <end position="350"/>
    </location>
</feature>
<dbReference type="Gene3D" id="1.20.1250.20">
    <property type="entry name" value="MFS general substrate transporter like domains"/>
    <property type="match status" value="1"/>
</dbReference>
<feature type="transmembrane region" description="Helical" evidence="6">
    <location>
        <begin position="221"/>
        <end position="243"/>
    </location>
</feature>
<sequence>MSAKAFEALDENACSIDTRSNEPRPLRKLGILLVMNTVALVQAFDATCICVTLPAIAKELDATFSESLSMGSVFLLVTAIAQPIFAELAHVIGRRPAYIASLAIFIGGTILCGAANSSLMLLAGRAVQGVGSGGPQALSGMILADLFSIRERSRWVAYQNISWALGTVAGPLVGGAFVEGKDSQWRWIFWCTLPFLSASFAGAIFMLGYDRDRRNCRLIKNIDWVGIALYVVSSVSILLPLSWGSSRYPWRSAQVIVPMIVSVCSFTALGAYERMAKRPMFRRSLFRQKSTNLQFANAMIHGILMWMVLYYLAVFFLGVKGKSPLMTGVWALPATVTVAPMAAIVGLVAYKTGKYQGFMLGGWGLLVAIFGALTILDQETPTYATIMIIMFLGVAMGMLIPVMSIGVQATVDEDDVGHAISMIYVMRTMGQCLGIAIGISVFSSQLKTELKGIDRETHQAQNAMKLIKASIEQGGFGEEKMTNAVVTALKHLWVTGSGLAGLALILGLFARCPKLPKNSQVERVEHINGGFRETAIGQVWGWFRSP</sequence>
<keyword evidence="9" id="KW-1185">Reference proteome</keyword>
<evidence type="ECO:0000256" key="6">
    <source>
        <dbReference type="SAM" id="Phobius"/>
    </source>
</evidence>
<evidence type="ECO:0000313" key="8">
    <source>
        <dbReference type="EMBL" id="KAF4976644.1"/>
    </source>
</evidence>
<dbReference type="PANTHER" id="PTHR23501">
    <property type="entry name" value="MAJOR FACILITATOR SUPERFAMILY"/>
    <property type="match status" value="1"/>
</dbReference>
<feature type="domain" description="Major facilitator superfamily (MFS) profile" evidence="7">
    <location>
        <begin position="31"/>
        <end position="515"/>
    </location>
</feature>
<protein>
    <recommendedName>
        <fullName evidence="7">Major facilitator superfamily (MFS) profile domain-containing protein</fullName>
    </recommendedName>
</protein>
<dbReference type="Pfam" id="PF07690">
    <property type="entry name" value="MFS_1"/>
    <property type="match status" value="1"/>
</dbReference>
<dbReference type="OrthoDB" id="2351791at2759"/>
<gene>
    <name evidence="8" type="ORF">FZEAL_6725</name>
</gene>
<evidence type="ECO:0000256" key="4">
    <source>
        <dbReference type="ARBA" id="ARBA00023136"/>
    </source>
</evidence>
<feature type="transmembrane region" description="Helical" evidence="6">
    <location>
        <begin position="184"/>
        <end position="209"/>
    </location>
</feature>
<keyword evidence="2 6" id="KW-0812">Transmembrane</keyword>
<feature type="transmembrane region" description="Helical" evidence="6">
    <location>
        <begin position="129"/>
        <end position="149"/>
    </location>
</feature>
<feature type="transmembrane region" description="Helical" evidence="6">
    <location>
        <begin position="293"/>
        <end position="317"/>
    </location>
</feature>
<evidence type="ECO:0000313" key="9">
    <source>
        <dbReference type="Proteomes" id="UP000635477"/>
    </source>
</evidence>
<feature type="transmembrane region" description="Helical" evidence="6">
    <location>
        <begin position="357"/>
        <end position="376"/>
    </location>
</feature>
<keyword evidence="5" id="KW-0325">Glycoprotein</keyword>
<feature type="transmembrane region" description="Helical" evidence="6">
    <location>
        <begin position="68"/>
        <end position="86"/>
    </location>
</feature>
<dbReference type="AlphaFoldDB" id="A0A8H4XII6"/>